<evidence type="ECO:0000313" key="2">
    <source>
        <dbReference type="EMBL" id="KAF4612922.1"/>
    </source>
</evidence>
<reference evidence="2 3" key="1">
    <citation type="submission" date="2019-12" db="EMBL/GenBank/DDBJ databases">
        <authorList>
            <person name="Floudas D."/>
            <person name="Bentzer J."/>
            <person name="Ahren D."/>
            <person name="Johansson T."/>
            <person name="Persson P."/>
            <person name="Tunlid A."/>
        </authorList>
    </citation>
    <scope>NUCLEOTIDE SEQUENCE [LARGE SCALE GENOMIC DNA]</scope>
    <source>
        <strain evidence="2 3">CBS 102.39</strain>
    </source>
</reference>
<dbReference type="AlphaFoldDB" id="A0A8H4QMB4"/>
<feature type="compositionally biased region" description="Polar residues" evidence="1">
    <location>
        <begin position="372"/>
        <end position="383"/>
    </location>
</feature>
<evidence type="ECO:0000313" key="3">
    <source>
        <dbReference type="Proteomes" id="UP000521872"/>
    </source>
</evidence>
<gene>
    <name evidence="2" type="ORF">D9613_010723</name>
</gene>
<organism evidence="2 3">
    <name type="scientific">Agrocybe pediades</name>
    <dbReference type="NCBI Taxonomy" id="84607"/>
    <lineage>
        <taxon>Eukaryota</taxon>
        <taxon>Fungi</taxon>
        <taxon>Dikarya</taxon>
        <taxon>Basidiomycota</taxon>
        <taxon>Agaricomycotina</taxon>
        <taxon>Agaricomycetes</taxon>
        <taxon>Agaricomycetidae</taxon>
        <taxon>Agaricales</taxon>
        <taxon>Agaricineae</taxon>
        <taxon>Strophariaceae</taxon>
        <taxon>Agrocybe</taxon>
    </lineage>
</organism>
<proteinExistence type="predicted"/>
<sequence>MSSAAFDPLPLQGEQIFNEFCTRALERGPSSNASSIISKIELLKDVRTGDGHWRHECLVFTVHQPQSDHNIALYLERGLDDDNTWLDFSVFLKAGMKGKPSDTITGMEVDSDEDMERRKWASSIIEVNLRPSESGPMRVKHLAKVISSELYSTKYPNYGLLSANYWAWSRGILFDIIRHPYCMASEVLIFDKRQTALRRRNVPPPSRNVIPGRRVGIRNVDEFRSLWEGFIALYLRYDFRSRYPFLPYSARRSMIRLVLVLYSLLDILVAVRNVINVFGHSNWTVCLRTMHIFQSKTTDDKGWDFTTTYLPSNFGRFVPANAKAFTDSVISNSLCVPGRYLYLLTSPIVASVGPRRSIRSIHLYVFGSISKVSSEGGQSQNGDDVNVENEAAGPNQVVPTNSESSCTPTWLSCAILRPSANGAGIRDISEQFRLPLLRRTRKPDGTLYYAAMHVLDDHHVLTRTIRNGDSLAVWVHSRDGWKHSARIASIKVVTRKPTGFLDLLLLVYLAWWFD</sequence>
<feature type="region of interest" description="Disordered" evidence="1">
    <location>
        <begin position="372"/>
        <end position="403"/>
    </location>
</feature>
<dbReference type="EMBL" id="JAACJL010000046">
    <property type="protein sequence ID" value="KAF4612922.1"/>
    <property type="molecule type" value="Genomic_DNA"/>
</dbReference>
<protein>
    <submittedName>
        <fullName evidence="2">Uncharacterized protein</fullName>
    </submittedName>
</protein>
<accession>A0A8H4QMB4</accession>
<comment type="caution">
    <text evidence="2">The sequence shown here is derived from an EMBL/GenBank/DDBJ whole genome shotgun (WGS) entry which is preliminary data.</text>
</comment>
<evidence type="ECO:0000256" key="1">
    <source>
        <dbReference type="SAM" id="MobiDB-lite"/>
    </source>
</evidence>
<dbReference type="Proteomes" id="UP000521872">
    <property type="component" value="Unassembled WGS sequence"/>
</dbReference>
<name>A0A8H4QMB4_9AGAR</name>
<keyword evidence="3" id="KW-1185">Reference proteome</keyword>